<dbReference type="EMBL" id="LSBI01000030">
    <property type="protein sequence ID" value="OAQ63770.1"/>
    <property type="molecule type" value="Genomic_DNA"/>
</dbReference>
<sequence>MSQGDTEKFTRDKARIGSNAKTSADNADGAWFIQCTCHDQIDTCVLAHLERLSHEESREDLEAELNGLMKHEEQNDALLGALSCTDDSDSYFLVAEGLLNKTRTRKEIFCLLMAKLKTSASHQEADGGQICSVSKGTSGAGSKIGRSPSVCPHCNQQDCVSRAVKETEDVTKIEGSNHG</sequence>
<comment type="caution">
    <text evidence="1">The sequence shown here is derived from an EMBL/GenBank/DDBJ whole genome shotgun (WGS) entry which is preliminary data.</text>
</comment>
<dbReference type="Proteomes" id="UP000078340">
    <property type="component" value="Unassembled WGS sequence"/>
</dbReference>
<proteinExistence type="predicted"/>
<evidence type="ECO:0000313" key="1">
    <source>
        <dbReference type="EMBL" id="OAQ63770.1"/>
    </source>
</evidence>
<dbReference type="AlphaFoldDB" id="A0A179FEP0"/>
<evidence type="ECO:0000313" key="2">
    <source>
        <dbReference type="Proteomes" id="UP000078340"/>
    </source>
</evidence>
<protein>
    <submittedName>
        <fullName evidence="1">Uncharacterized protein</fullName>
    </submittedName>
</protein>
<organism evidence="1 2">
    <name type="scientific">Purpureocillium lilacinum</name>
    <name type="common">Paecilomyces lilacinus</name>
    <dbReference type="NCBI Taxonomy" id="33203"/>
    <lineage>
        <taxon>Eukaryota</taxon>
        <taxon>Fungi</taxon>
        <taxon>Dikarya</taxon>
        <taxon>Ascomycota</taxon>
        <taxon>Pezizomycotina</taxon>
        <taxon>Sordariomycetes</taxon>
        <taxon>Hypocreomycetidae</taxon>
        <taxon>Hypocreales</taxon>
        <taxon>Ophiocordycipitaceae</taxon>
        <taxon>Purpureocillium</taxon>
    </lineage>
</organism>
<gene>
    <name evidence="1" type="ORF">VFPFJ_11369</name>
</gene>
<accession>A0A179FEP0</accession>
<name>A0A179FEP0_PURLI</name>
<reference evidence="1 2" key="1">
    <citation type="submission" date="2016-02" db="EMBL/GenBank/DDBJ databases">
        <title>Biosynthesis of antibiotic leucinostatins and their inhibition on Phytophthora in bio-control Purpureocillium lilacinum.</title>
        <authorList>
            <person name="Wang G."/>
            <person name="Liu Z."/>
            <person name="Lin R."/>
            <person name="Li E."/>
            <person name="Mao Z."/>
            <person name="Ling J."/>
            <person name="Yin W."/>
            <person name="Xie B."/>
        </authorList>
    </citation>
    <scope>NUCLEOTIDE SEQUENCE [LARGE SCALE GENOMIC DNA]</scope>
    <source>
        <strain evidence="1">PLFJ-1</strain>
    </source>
</reference>